<dbReference type="NCBIfam" id="TIGR00711">
    <property type="entry name" value="efflux_EmrB"/>
    <property type="match status" value="1"/>
</dbReference>
<feature type="transmembrane region" description="Helical" evidence="8">
    <location>
        <begin position="80"/>
        <end position="99"/>
    </location>
</feature>
<evidence type="ECO:0000256" key="7">
    <source>
        <dbReference type="ARBA" id="ARBA00023136"/>
    </source>
</evidence>
<evidence type="ECO:0000313" key="10">
    <source>
        <dbReference type="EMBL" id="MBJ7598481.1"/>
    </source>
</evidence>
<evidence type="ECO:0000256" key="2">
    <source>
        <dbReference type="ARBA" id="ARBA00008537"/>
    </source>
</evidence>
<evidence type="ECO:0000256" key="3">
    <source>
        <dbReference type="ARBA" id="ARBA00022448"/>
    </source>
</evidence>
<sequence length="548" mass="57617">MSIERARPTNPVAVLVVISLGLFMTLLDLTIVNIAIPNIVDGIHASLDQVLWVLNAYSLLYAVLLITSGRLGDIFGPRNLFVAGIVVFTLASIASGLAQDPTQLILARAVQGFGAALLAPQGLPILLSLFPPERRATTFAVFGILAGVAVVAGPTVGGFIVTHFGWRWIFYVNVPLGIATLVAALLIVPDLRPGRKHRLDVLGVLLATAGLFGVVFGLIEGQRYDWGTVRGFVTIPEIIGAGVALLVIFLVIQARRQDREPLLNFAIFKDRNFTLMTVVLMAMGFAIVGLYLPLTIFYQSVLGLSAQDAGLTIAVQPLAMMVVSAFAGGVANRYGGKFVLIPGLVLFAAGSAYIDWAVHVDASRWSFVPGLILSGIGLGGVWGPVYAIATRDIKPQLAGVASGVLNTIQELGAVVASASVGALLQNRLAVALHEQAVQRSAALPEPFRNSFVDAFSGAAKNGLEIGAGQSGGSLRLPPGVPPQVVAQLQQIAHDVFVNAFVIAMRPTLILPIAVVLLAAISCLWVRNRGMQAGVEPAGVEAAEATVAY</sequence>
<evidence type="ECO:0000256" key="5">
    <source>
        <dbReference type="ARBA" id="ARBA00022692"/>
    </source>
</evidence>
<dbReference type="AlphaFoldDB" id="A0A934JYZ5"/>
<evidence type="ECO:0000313" key="11">
    <source>
        <dbReference type="Proteomes" id="UP000612893"/>
    </source>
</evidence>
<dbReference type="GO" id="GO:0022857">
    <property type="term" value="F:transmembrane transporter activity"/>
    <property type="evidence" value="ECO:0007669"/>
    <property type="project" value="InterPro"/>
</dbReference>
<comment type="similarity">
    <text evidence="2">Belongs to the major facilitator superfamily. EmrB family.</text>
</comment>
<comment type="caution">
    <text evidence="10">The sequence shown here is derived from an EMBL/GenBank/DDBJ whole genome shotgun (WGS) entry which is preliminary data.</text>
</comment>
<feature type="transmembrane region" description="Helical" evidence="8">
    <location>
        <begin position="273"/>
        <end position="298"/>
    </location>
</feature>
<dbReference type="Gene3D" id="1.20.1250.20">
    <property type="entry name" value="MFS general substrate transporter like domains"/>
    <property type="match status" value="1"/>
</dbReference>
<comment type="subcellular location">
    <subcellularLocation>
        <location evidence="1">Cell membrane</location>
        <topology evidence="1">Multi-pass membrane protein</topology>
    </subcellularLocation>
</comment>
<keyword evidence="3" id="KW-0813">Transport</keyword>
<keyword evidence="5 8" id="KW-0812">Transmembrane</keyword>
<feature type="transmembrane region" description="Helical" evidence="8">
    <location>
        <begin position="370"/>
        <end position="389"/>
    </location>
</feature>
<protein>
    <submittedName>
        <fullName evidence="10">DHA2 family efflux MFS transporter permease subunit</fullName>
    </submittedName>
</protein>
<dbReference type="CDD" id="cd17321">
    <property type="entry name" value="MFS_MMR_MDR_like"/>
    <property type="match status" value="1"/>
</dbReference>
<keyword evidence="7 8" id="KW-0472">Membrane</keyword>
<evidence type="ECO:0000256" key="4">
    <source>
        <dbReference type="ARBA" id="ARBA00022475"/>
    </source>
</evidence>
<dbReference type="InterPro" id="IPR011701">
    <property type="entry name" value="MFS"/>
</dbReference>
<feature type="domain" description="Major facilitator superfamily (MFS) profile" evidence="9">
    <location>
        <begin position="14"/>
        <end position="530"/>
    </location>
</feature>
<feature type="transmembrane region" description="Helical" evidence="8">
    <location>
        <begin position="49"/>
        <end position="68"/>
    </location>
</feature>
<dbReference type="RefSeq" id="WP_338201519.1">
    <property type="nucleotide sequence ID" value="NZ_JAEKNR010000113.1"/>
</dbReference>
<feature type="transmembrane region" description="Helical" evidence="8">
    <location>
        <begin position="199"/>
        <end position="219"/>
    </location>
</feature>
<dbReference type="PANTHER" id="PTHR42718">
    <property type="entry name" value="MAJOR FACILITATOR SUPERFAMILY MULTIDRUG TRANSPORTER MFSC"/>
    <property type="match status" value="1"/>
</dbReference>
<dbReference type="InterPro" id="IPR020846">
    <property type="entry name" value="MFS_dom"/>
</dbReference>
<feature type="transmembrane region" description="Helical" evidence="8">
    <location>
        <begin position="12"/>
        <end position="37"/>
    </location>
</feature>
<keyword evidence="4" id="KW-1003">Cell membrane</keyword>
<gene>
    <name evidence="10" type="ORF">JF922_10405</name>
</gene>
<dbReference type="InterPro" id="IPR036259">
    <property type="entry name" value="MFS_trans_sf"/>
</dbReference>
<feature type="transmembrane region" description="Helical" evidence="8">
    <location>
        <begin position="310"/>
        <end position="331"/>
    </location>
</feature>
<dbReference type="Pfam" id="PF07690">
    <property type="entry name" value="MFS_1"/>
    <property type="match status" value="1"/>
</dbReference>
<dbReference type="PROSITE" id="PS50850">
    <property type="entry name" value="MFS"/>
    <property type="match status" value="1"/>
</dbReference>
<reference evidence="10" key="1">
    <citation type="submission" date="2020-10" db="EMBL/GenBank/DDBJ databases">
        <title>Ca. Dormibacterota MAGs.</title>
        <authorList>
            <person name="Montgomery K."/>
        </authorList>
    </citation>
    <scope>NUCLEOTIDE SEQUENCE [LARGE SCALE GENOMIC DNA]</scope>
    <source>
        <strain evidence="10">SC8812_S17_10</strain>
    </source>
</reference>
<proteinExistence type="inferred from homology"/>
<dbReference type="Gene3D" id="1.20.1720.10">
    <property type="entry name" value="Multidrug resistance protein D"/>
    <property type="match status" value="1"/>
</dbReference>
<dbReference type="PANTHER" id="PTHR42718:SF9">
    <property type="entry name" value="MAJOR FACILITATOR SUPERFAMILY MULTIDRUG TRANSPORTER MFSC"/>
    <property type="match status" value="1"/>
</dbReference>
<organism evidence="10 11">
    <name type="scientific">Candidatus Nephthysia bennettiae</name>
    <dbReference type="NCBI Taxonomy" id="3127016"/>
    <lineage>
        <taxon>Bacteria</taxon>
        <taxon>Bacillati</taxon>
        <taxon>Candidatus Dormiibacterota</taxon>
        <taxon>Candidatus Dormibacteria</taxon>
        <taxon>Candidatus Dormibacterales</taxon>
        <taxon>Candidatus Dormibacteraceae</taxon>
        <taxon>Candidatus Nephthysia</taxon>
    </lineage>
</organism>
<keyword evidence="11" id="KW-1185">Reference proteome</keyword>
<feature type="transmembrane region" description="Helical" evidence="8">
    <location>
        <begin position="139"/>
        <end position="162"/>
    </location>
</feature>
<name>A0A934JYZ5_9BACT</name>
<evidence type="ECO:0000256" key="8">
    <source>
        <dbReference type="SAM" id="Phobius"/>
    </source>
</evidence>
<evidence type="ECO:0000256" key="6">
    <source>
        <dbReference type="ARBA" id="ARBA00022989"/>
    </source>
</evidence>
<dbReference type="GO" id="GO:0005886">
    <property type="term" value="C:plasma membrane"/>
    <property type="evidence" value="ECO:0007669"/>
    <property type="project" value="UniProtKB-SubCell"/>
</dbReference>
<feature type="transmembrane region" description="Helical" evidence="8">
    <location>
        <begin position="231"/>
        <end position="252"/>
    </location>
</feature>
<dbReference type="InterPro" id="IPR004638">
    <property type="entry name" value="EmrB-like"/>
</dbReference>
<keyword evidence="6 8" id="KW-1133">Transmembrane helix</keyword>
<dbReference type="SUPFAM" id="SSF103473">
    <property type="entry name" value="MFS general substrate transporter"/>
    <property type="match status" value="1"/>
</dbReference>
<evidence type="ECO:0000259" key="9">
    <source>
        <dbReference type="PROSITE" id="PS50850"/>
    </source>
</evidence>
<feature type="transmembrane region" description="Helical" evidence="8">
    <location>
        <begin position="508"/>
        <end position="526"/>
    </location>
</feature>
<feature type="transmembrane region" description="Helical" evidence="8">
    <location>
        <begin position="168"/>
        <end position="187"/>
    </location>
</feature>
<feature type="transmembrane region" description="Helical" evidence="8">
    <location>
        <begin position="338"/>
        <end position="358"/>
    </location>
</feature>
<evidence type="ECO:0000256" key="1">
    <source>
        <dbReference type="ARBA" id="ARBA00004651"/>
    </source>
</evidence>
<dbReference type="EMBL" id="JAEKNR010000113">
    <property type="protein sequence ID" value="MBJ7598481.1"/>
    <property type="molecule type" value="Genomic_DNA"/>
</dbReference>
<dbReference type="Proteomes" id="UP000612893">
    <property type="component" value="Unassembled WGS sequence"/>
</dbReference>
<feature type="transmembrane region" description="Helical" evidence="8">
    <location>
        <begin position="105"/>
        <end position="127"/>
    </location>
</feature>
<accession>A0A934JYZ5</accession>